<dbReference type="InterPro" id="IPR004193">
    <property type="entry name" value="Glyco_hydro_13_N"/>
</dbReference>
<dbReference type="Proteomes" id="UP000175989">
    <property type="component" value="Unassembled WGS sequence"/>
</dbReference>
<dbReference type="SUPFAM" id="SSF51445">
    <property type="entry name" value="(Trans)glycosidases"/>
    <property type="match status" value="1"/>
</dbReference>
<dbReference type="CDD" id="cd11341">
    <property type="entry name" value="AmyAc_Pullulanase_LD-like"/>
    <property type="match status" value="1"/>
</dbReference>
<dbReference type="Gene3D" id="3.20.20.80">
    <property type="entry name" value="Glycosidases"/>
    <property type="match status" value="1"/>
</dbReference>
<sequence>MAKILTGVLNGALVALTCAAATAAPTIADCDGAFATVLQAGAVPAAATAMDARAYWLDRQLIQWPGADSAGNVKLYYSATAQLRATPGQRVQGADGALLLSPSNAPAPAALAQRFKFIGKGPLLAVAPEDVARMPALLTGQLLLVREAPDGTVLDATTAQLPGALDDLYASAANTPDLGVTVGANNTGFRLWAPTAQNVAVCTYASGSSKASALTAMRRDDATGTWSAQLAGKHSGQYYQYLVDVVAPNAGLVRNLVTDPYSVSLTTDSKRSYIADLGAASLKPAGWDRTPIPKRVSAQPDMAIYELHVRDFSINDATVSAANRGKYAAFTETGSNGMRHLAALSKAGMTDIHLLPVYDIATVPEKGCVSPDIASLPGLTPDGLEQQAAVTAVKFTDCYNWGYDPYHYSAPEGSYATDAADGAKRIVEFRRMVQSLHQIGLRVGMDVVYNHTFSTGQDQRSVLDRVVPGYYHRLDAKGVIERSTCCDNTATENLMMAKLMIDSAELWAVQYKIDSFRFDLMGHQPRAAMEALQARVNRATGRHINLIGEGWNFGEVADGARFVQASQLSLNGSGIGTFSDRARDAMRGGGAADGSAQIASQQGWINGLVYDANAAAAPRTKQDLMDAADMVKVGLAGSLRGFTMQTRHGDSKRLENIAYGGTQPAGYASAPGETVNYVENHDNQTLFDINVFKLPIGTTTAERAQVQILGAAINAFSQGVPYFHAGFDILRSKSLDRNSFESGDWFNRLDWTYRDNYFGTGLPREEDNGKDYALMRPLLARAAEIRPTPQDIAWSRDAFRDLLAIRASSTLFRLRTAHDVEQRLRFYNTGAQQVPSVIVGRLDGAGYPGARFKAITYVINADKVAQQVAIKEEQGRRYRLHPVHLRAGAADRRIAAGAKYDTATGAFSVPARSAVVFVEE</sequence>
<dbReference type="Pfam" id="PF11852">
    <property type="entry name" value="Pullul_strch_C"/>
    <property type="match status" value="1"/>
</dbReference>
<dbReference type="InterPro" id="IPR013783">
    <property type="entry name" value="Ig-like_fold"/>
</dbReference>
<keyword evidence="4" id="KW-0378">Hydrolase</keyword>
<dbReference type="InterPro" id="IPR040671">
    <property type="entry name" value="Pullulanase_N2"/>
</dbReference>
<dbReference type="OrthoDB" id="9800174at2"/>
<feature type="domain" description="Glycosyl hydrolase family 13 catalytic" evidence="3">
    <location>
        <begin position="361"/>
        <end position="786"/>
    </location>
</feature>
<evidence type="ECO:0000313" key="5">
    <source>
        <dbReference type="Proteomes" id="UP000175989"/>
    </source>
</evidence>
<comment type="similarity">
    <text evidence="1">Belongs to the glycosyl hydrolase 13 family.</text>
</comment>
<evidence type="ECO:0000256" key="1">
    <source>
        <dbReference type="ARBA" id="ARBA00008061"/>
    </source>
</evidence>
<keyword evidence="2" id="KW-0732">Signal</keyword>
<dbReference type="PANTHER" id="PTHR43002">
    <property type="entry name" value="GLYCOGEN DEBRANCHING ENZYME"/>
    <property type="match status" value="1"/>
</dbReference>
<dbReference type="SUPFAM" id="SSF51011">
    <property type="entry name" value="Glycosyl hydrolase domain"/>
    <property type="match status" value="1"/>
</dbReference>
<dbReference type="CDD" id="cd02860">
    <property type="entry name" value="E_set_Pullulanase"/>
    <property type="match status" value="1"/>
</dbReference>
<dbReference type="EMBL" id="LROM01000093">
    <property type="protein sequence ID" value="OEZ98092.1"/>
    <property type="molecule type" value="Genomic_DNA"/>
</dbReference>
<feature type="signal peptide" evidence="2">
    <location>
        <begin position="1"/>
        <end position="23"/>
    </location>
</feature>
<protein>
    <submittedName>
        <fullName evidence="4">Pullulanase</fullName>
        <ecNumber evidence="4">3.2.1.41</ecNumber>
    </submittedName>
</protein>
<dbReference type="GO" id="GO:0005975">
    <property type="term" value="P:carbohydrate metabolic process"/>
    <property type="evidence" value="ECO:0007669"/>
    <property type="project" value="InterPro"/>
</dbReference>
<dbReference type="EC" id="3.2.1.41" evidence="4"/>
<dbReference type="Pfam" id="PF17967">
    <property type="entry name" value="Pullulanase_N2"/>
    <property type="match status" value="1"/>
</dbReference>
<name>A0A1E7WHM3_9BURK</name>
<dbReference type="InterPro" id="IPR024561">
    <property type="entry name" value="Pullul_strch_C"/>
</dbReference>
<dbReference type="Gene3D" id="2.60.40.10">
    <property type="entry name" value="Immunoglobulins"/>
    <property type="match status" value="1"/>
</dbReference>
<reference evidence="5" key="1">
    <citation type="journal article" date="2016" name="Front. Microbiol.">
        <title>Molecular Keys to the Janthinobacterium and Duganella spp. Interaction with the Plant Pathogen Fusarium graminearum.</title>
        <authorList>
            <person name="Haack F.S."/>
            <person name="Poehlein A."/>
            <person name="Kroger C."/>
            <person name="Voigt C.A."/>
            <person name="Piepenbring M."/>
            <person name="Bode H.B."/>
            <person name="Daniel R."/>
            <person name="Schafer W."/>
            <person name="Streit W.R."/>
        </authorList>
    </citation>
    <scope>NUCLEOTIDE SEQUENCE [LARGE SCALE GENOMIC DNA]</scope>
    <source>
        <strain evidence="5">T54</strain>
    </source>
</reference>
<dbReference type="InterPro" id="IPR014756">
    <property type="entry name" value="Ig_E-set"/>
</dbReference>
<dbReference type="SMART" id="SM00642">
    <property type="entry name" value="Aamy"/>
    <property type="match status" value="1"/>
</dbReference>
<dbReference type="Pfam" id="PF02922">
    <property type="entry name" value="CBM_48"/>
    <property type="match status" value="1"/>
</dbReference>
<dbReference type="AlphaFoldDB" id="A0A1E7WHM3"/>
<keyword evidence="4" id="KW-0326">Glycosidase</keyword>
<dbReference type="InterPro" id="IPR013780">
    <property type="entry name" value="Glyco_hydro_b"/>
</dbReference>
<evidence type="ECO:0000259" key="3">
    <source>
        <dbReference type="SMART" id="SM00642"/>
    </source>
</evidence>
<dbReference type="SUPFAM" id="SSF81296">
    <property type="entry name" value="E set domains"/>
    <property type="match status" value="2"/>
</dbReference>
<gene>
    <name evidence="4" type="primary">pulA</name>
    <name evidence="4" type="ORF">DUPY_33650</name>
</gene>
<evidence type="ECO:0000256" key="2">
    <source>
        <dbReference type="SAM" id="SignalP"/>
    </source>
</evidence>
<dbReference type="RefSeq" id="WP_070249542.1">
    <property type="nucleotide sequence ID" value="NZ_LROM01000093.1"/>
</dbReference>
<dbReference type="Gene3D" id="2.60.40.1130">
    <property type="entry name" value="Rab geranylgeranyltransferase alpha-subunit, insert domain"/>
    <property type="match status" value="1"/>
</dbReference>
<dbReference type="InterPro" id="IPR006047">
    <property type="entry name" value="GH13_cat_dom"/>
</dbReference>
<dbReference type="NCBIfam" id="TIGR02103">
    <property type="entry name" value="pullul_strch"/>
    <property type="match status" value="1"/>
</dbReference>
<dbReference type="PATRIC" id="fig|762836.4.peg.3461"/>
<feature type="chain" id="PRO_5009207024" evidence="2">
    <location>
        <begin position="24"/>
        <end position="920"/>
    </location>
</feature>
<proteinExistence type="inferred from homology"/>
<keyword evidence="5" id="KW-1185">Reference proteome</keyword>
<dbReference type="Gene3D" id="2.60.40.1180">
    <property type="entry name" value="Golgi alpha-mannosidase II"/>
    <property type="match status" value="1"/>
</dbReference>
<accession>A0A1E7WHM3</accession>
<dbReference type="GO" id="GO:0051060">
    <property type="term" value="F:pullulanase activity"/>
    <property type="evidence" value="ECO:0007669"/>
    <property type="project" value="UniProtKB-EC"/>
</dbReference>
<organism evidence="4 5">
    <name type="scientific">Duganella phyllosphaerae</name>
    <dbReference type="NCBI Taxonomy" id="762836"/>
    <lineage>
        <taxon>Bacteria</taxon>
        <taxon>Pseudomonadati</taxon>
        <taxon>Pseudomonadota</taxon>
        <taxon>Betaproteobacteria</taxon>
        <taxon>Burkholderiales</taxon>
        <taxon>Oxalobacteraceae</taxon>
        <taxon>Telluria group</taxon>
        <taxon>Duganella</taxon>
    </lineage>
</organism>
<evidence type="ECO:0000313" key="4">
    <source>
        <dbReference type="EMBL" id="OEZ98092.1"/>
    </source>
</evidence>
<dbReference type="InterPro" id="IPR017853">
    <property type="entry name" value="GH"/>
</dbReference>
<comment type="caution">
    <text evidence="4">The sequence shown here is derived from an EMBL/GenBank/DDBJ whole genome shotgun (WGS) entry which is preliminary data.</text>
</comment>
<dbReference type="InterPro" id="IPR011839">
    <property type="entry name" value="Pullul_strch"/>
</dbReference>